<dbReference type="GeneID" id="96607498"/>
<dbReference type="KEGG" id="psim:KR76_00560"/>
<dbReference type="AlphaFoldDB" id="A0A0A1DGD3"/>
<organism evidence="1 2">
    <name type="scientific">Nocardioides simplex</name>
    <name type="common">Arthrobacter simplex</name>
    <dbReference type="NCBI Taxonomy" id="2045"/>
    <lineage>
        <taxon>Bacteria</taxon>
        <taxon>Bacillati</taxon>
        <taxon>Actinomycetota</taxon>
        <taxon>Actinomycetes</taxon>
        <taxon>Propionibacteriales</taxon>
        <taxon>Nocardioidaceae</taxon>
        <taxon>Pimelobacter</taxon>
    </lineage>
</organism>
<evidence type="ECO:0000313" key="2">
    <source>
        <dbReference type="Proteomes" id="UP000030300"/>
    </source>
</evidence>
<dbReference type="OrthoDB" id="3789184at2"/>
<dbReference type="HOGENOM" id="CLU_1702432_0_0_11"/>
<name>A0A0A1DGD3_NOCSI</name>
<dbReference type="Proteomes" id="UP000030300">
    <property type="component" value="Chromosome"/>
</dbReference>
<dbReference type="STRING" id="2045.KR76_00560"/>
<protein>
    <submittedName>
        <fullName evidence="1">Uncharacterized protein</fullName>
    </submittedName>
</protein>
<keyword evidence="2" id="KW-1185">Reference proteome</keyword>
<dbReference type="RefSeq" id="WP_038675869.1">
    <property type="nucleotide sequence ID" value="NZ_BJMC01000016.1"/>
</dbReference>
<gene>
    <name evidence="1" type="ORF">KR76_00560</name>
</gene>
<proteinExistence type="predicted"/>
<sequence>MRGGRGSVAVLLLLAVVVNLPLLHQAWQHRQLDRDGRDVTAEVTDADVLRADSADPVYVVRFRLPESVDPTGQTWPADVDRAIYDHAERTQELAVRVLPGKPGTQQVAGATGSSLGYVVIGVVDAIVLALGLLLWAHRRRGRDDDRDEPATLAG</sequence>
<accession>A0A0A1DGD3</accession>
<reference evidence="1 2" key="1">
    <citation type="journal article" date="2015" name="Genome Announc.">
        <title>Complete Genome Sequence of Steroid-Transforming Nocardioides simplex VKM Ac-2033D.</title>
        <authorList>
            <person name="Shtratnikova V.Y."/>
            <person name="Schelkunov M.I."/>
            <person name="Pekov Y.A."/>
            <person name="Fokina V.V."/>
            <person name="Logacheva M.D."/>
            <person name="Sokolov S.L."/>
            <person name="Bragin E.Y."/>
            <person name="Ashapkin V.V."/>
            <person name="Donova M.V."/>
        </authorList>
    </citation>
    <scope>NUCLEOTIDE SEQUENCE [LARGE SCALE GENOMIC DNA]</scope>
    <source>
        <strain evidence="1 2">VKM Ac-2033D</strain>
    </source>
</reference>
<evidence type="ECO:0000313" key="1">
    <source>
        <dbReference type="EMBL" id="AIY15642.1"/>
    </source>
</evidence>
<dbReference type="EMBL" id="CP009896">
    <property type="protein sequence ID" value="AIY15642.1"/>
    <property type="molecule type" value="Genomic_DNA"/>
</dbReference>
<dbReference type="eggNOG" id="ENOG5031UFG">
    <property type="taxonomic scope" value="Bacteria"/>
</dbReference>